<keyword evidence="2" id="KW-1185">Reference proteome</keyword>
<sequence length="66" mass="7643">MTIPSTACDLHPRAFQFFCSRNDGARTYKKVGQGINCECQLSSDDRNTDLSFAMKPRNLKHEFWRT</sequence>
<evidence type="ECO:0000313" key="2">
    <source>
        <dbReference type="Proteomes" id="UP000054928"/>
    </source>
</evidence>
<dbReference type="AlphaFoldDB" id="A0A0P1AS76"/>
<name>A0A0P1AS76_PLAHL</name>
<reference evidence="2" key="1">
    <citation type="submission" date="2014-09" db="EMBL/GenBank/DDBJ databases">
        <authorList>
            <person name="Sharma Rahul"/>
            <person name="Thines Marco"/>
        </authorList>
    </citation>
    <scope>NUCLEOTIDE SEQUENCE [LARGE SCALE GENOMIC DNA]</scope>
</reference>
<protein>
    <submittedName>
        <fullName evidence="1">Uncharacterized protein</fullName>
    </submittedName>
</protein>
<evidence type="ECO:0000313" key="1">
    <source>
        <dbReference type="EMBL" id="CEG43985.1"/>
    </source>
</evidence>
<dbReference type="GeneID" id="59052705"/>
<proteinExistence type="predicted"/>
<dbReference type="RefSeq" id="XP_036263280.1">
    <property type="nucleotide sequence ID" value="XM_036407592.1"/>
</dbReference>
<organism evidence="1 2">
    <name type="scientific">Plasmopara halstedii</name>
    <name type="common">Downy mildew of sunflower</name>
    <dbReference type="NCBI Taxonomy" id="4781"/>
    <lineage>
        <taxon>Eukaryota</taxon>
        <taxon>Sar</taxon>
        <taxon>Stramenopiles</taxon>
        <taxon>Oomycota</taxon>
        <taxon>Peronosporomycetes</taxon>
        <taxon>Peronosporales</taxon>
        <taxon>Peronosporaceae</taxon>
        <taxon>Plasmopara</taxon>
    </lineage>
</organism>
<dbReference type="EMBL" id="CCYD01000810">
    <property type="protein sequence ID" value="CEG43985.1"/>
    <property type="molecule type" value="Genomic_DNA"/>
</dbReference>
<accession>A0A0P1AS76</accession>
<dbReference type="Proteomes" id="UP000054928">
    <property type="component" value="Unassembled WGS sequence"/>
</dbReference>